<accession>A0A7L9RTN8</accession>
<evidence type="ECO:0000313" key="3">
    <source>
        <dbReference type="EMBL" id="QOL19980.1"/>
    </source>
</evidence>
<feature type="transmembrane region" description="Helical" evidence="1">
    <location>
        <begin position="128"/>
        <end position="154"/>
    </location>
</feature>
<feature type="domain" description="VTT" evidence="2">
    <location>
        <begin position="55"/>
        <end position="153"/>
    </location>
</feature>
<proteinExistence type="predicted"/>
<dbReference type="InterPro" id="IPR032816">
    <property type="entry name" value="VTT_dom"/>
</dbReference>
<evidence type="ECO:0000259" key="2">
    <source>
        <dbReference type="Pfam" id="PF09335"/>
    </source>
</evidence>
<dbReference type="GO" id="GO:0005886">
    <property type="term" value="C:plasma membrane"/>
    <property type="evidence" value="ECO:0007669"/>
    <property type="project" value="TreeGrafter"/>
</dbReference>
<evidence type="ECO:0000256" key="1">
    <source>
        <dbReference type="SAM" id="Phobius"/>
    </source>
</evidence>
<dbReference type="KEGG" id="pbal:CPBP_00755"/>
<feature type="transmembrane region" description="Helical" evidence="1">
    <location>
        <begin position="166"/>
        <end position="185"/>
    </location>
</feature>
<keyword evidence="1" id="KW-1133">Transmembrane helix</keyword>
<gene>
    <name evidence="3" type="ORF">CPBP_00755</name>
</gene>
<name>A0A7L9RTN8_9PROT</name>
<feature type="transmembrane region" description="Helical" evidence="1">
    <location>
        <begin position="53"/>
        <end position="78"/>
    </location>
</feature>
<reference evidence="3 4" key="1">
    <citation type="submission" date="2020-06" db="EMBL/GenBank/DDBJ databases">
        <title>The endosymbiont of the kinetoplastid Bodo saltans is a Paracaedibacter-like alpha-proteobacterium possessing a putative toxin-antitoxin system.</title>
        <authorList>
            <person name="Midha S."/>
            <person name="Rigden D.J."/>
            <person name="Siozios S."/>
            <person name="Hurst G.D.D."/>
            <person name="Jackson A.P."/>
        </authorList>
    </citation>
    <scope>NUCLEOTIDE SEQUENCE [LARGE SCALE GENOMIC DNA]</scope>
    <source>
        <strain evidence="3">Lake Konstanz</strain>
    </source>
</reference>
<dbReference type="InterPro" id="IPR051311">
    <property type="entry name" value="DedA_domain"/>
</dbReference>
<dbReference type="RefSeq" id="WP_350331535.1">
    <property type="nucleotide sequence ID" value="NZ_CP054719.1"/>
</dbReference>
<dbReference type="AlphaFoldDB" id="A0A7L9RTN8"/>
<feature type="transmembrane region" description="Helical" evidence="1">
    <location>
        <begin position="98"/>
        <end position="116"/>
    </location>
</feature>
<keyword evidence="4" id="KW-1185">Reference proteome</keyword>
<keyword evidence="1" id="KW-0812">Transmembrane</keyword>
<dbReference type="PANTHER" id="PTHR42709:SF11">
    <property type="entry name" value="DEDA FAMILY PROTEIN"/>
    <property type="match status" value="1"/>
</dbReference>
<organism evidence="3 4">
    <name type="scientific">Candidatus Bodocaedibacter vickermanii</name>
    <dbReference type="NCBI Taxonomy" id="2741701"/>
    <lineage>
        <taxon>Bacteria</taxon>
        <taxon>Pseudomonadati</taxon>
        <taxon>Pseudomonadota</taxon>
        <taxon>Alphaproteobacteria</taxon>
        <taxon>Holosporales</taxon>
        <taxon>Candidatus Paracaedibacteraceae</taxon>
        <taxon>Candidatus Bodocaedibacter</taxon>
    </lineage>
</organism>
<evidence type="ECO:0000313" key="4">
    <source>
        <dbReference type="Proteomes" id="UP000594001"/>
    </source>
</evidence>
<protein>
    <submittedName>
        <fullName evidence="3">Cytochrome B</fullName>
    </submittedName>
</protein>
<dbReference type="Pfam" id="PF09335">
    <property type="entry name" value="VTT_dom"/>
    <property type="match status" value="1"/>
</dbReference>
<keyword evidence="1" id="KW-0472">Membrane</keyword>
<sequence>MFQRVYNQILGYAEHRYAMWILGVIAFLESSISPIPPDVLLVPMMIGNRSKALHMAGVCIAASVIGGILGYWIGYGLYDIVGHYLVTEEALVSYQEKFSQWGFLLISIKGFLPIPYKVVAIASGLAHYNFGLFMIASCIARASRFFMLAGLIYYFGEPIKEFIERYLTYVMVGGVLLIVGTIYLARFI</sequence>
<dbReference type="Proteomes" id="UP000594001">
    <property type="component" value="Chromosome"/>
</dbReference>
<feature type="transmembrane region" description="Helical" evidence="1">
    <location>
        <begin position="20"/>
        <end position="41"/>
    </location>
</feature>
<dbReference type="EMBL" id="CP054719">
    <property type="protein sequence ID" value="QOL19980.1"/>
    <property type="molecule type" value="Genomic_DNA"/>
</dbReference>
<dbReference type="PANTHER" id="PTHR42709">
    <property type="entry name" value="ALKALINE PHOSPHATASE LIKE PROTEIN"/>
    <property type="match status" value="1"/>
</dbReference>